<keyword evidence="1" id="KW-1133">Transmembrane helix</keyword>
<accession>A0ABW6SFY5</accession>
<keyword evidence="1" id="KW-0472">Membrane</keyword>
<feature type="transmembrane region" description="Helical" evidence="1">
    <location>
        <begin position="29"/>
        <end position="49"/>
    </location>
</feature>
<comment type="caution">
    <text evidence="2">The sequence shown here is derived from an EMBL/GenBank/DDBJ whole genome shotgun (WGS) entry which is preliminary data.</text>
</comment>
<dbReference type="Proteomes" id="UP001601992">
    <property type="component" value="Unassembled WGS sequence"/>
</dbReference>
<dbReference type="Gene3D" id="1.20.1250.20">
    <property type="entry name" value="MFS general substrate transporter like domains"/>
    <property type="match status" value="1"/>
</dbReference>
<sequence>MAPQHPIRRINVRTFGECSIGRNHTVPAIIALWVAGAGAYTLSALCWNLPPAFFAGTAATAGIAAINSLGNLGGFISPYLIGLSQSLGGGTSVGLYILSAVLVLGAILTHRLPPHMVNR</sequence>
<organism evidence="2 3">
    <name type="scientific">Nocardia jiangxiensis</name>
    <dbReference type="NCBI Taxonomy" id="282685"/>
    <lineage>
        <taxon>Bacteria</taxon>
        <taxon>Bacillati</taxon>
        <taxon>Actinomycetota</taxon>
        <taxon>Actinomycetes</taxon>
        <taxon>Mycobacteriales</taxon>
        <taxon>Nocardiaceae</taxon>
        <taxon>Nocardia</taxon>
    </lineage>
</organism>
<evidence type="ECO:0000313" key="2">
    <source>
        <dbReference type="EMBL" id="MFF3575175.1"/>
    </source>
</evidence>
<gene>
    <name evidence="2" type="ORF">ACFYXQ_46335</name>
</gene>
<proteinExistence type="predicted"/>
<feature type="transmembrane region" description="Helical" evidence="1">
    <location>
        <begin position="93"/>
        <end position="112"/>
    </location>
</feature>
<dbReference type="EMBL" id="JBIAQY010000041">
    <property type="protein sequence ID" value="MFF3575175.1"/>
    <property type="molecule type" value="Genomic_DNA"/>
</dbReference>
<evidence type="ECO:0000256" key="1">
    <source>
        <dbReference type="SAM" id="Phobius"/>
    </source>
</evidence>
<keyword evidence="3" id="KW-1185">Reference proteome</keyword>
<protein>
    <submittedName>
        <fullName evidence="2">Uncharacterized protein</fullName>
    </submittedName>
</protein>
<keyword evidence="1" id="KW-0812">Transmembrane</keyword>
<dbReference type="SUPFAM" id="SSF103473">
    <property type="entry name" value="MFS general substrate transporter"/>
    <property type="match status" value="1"/>
</dbReference>
<name>A0ABW6SFY5_9NOCA</name>
<dbReference type="InterPro" id="IPR036259">
    <property type="entry name" value="MFS_trans_sf"/>
</dbReference>
<feature type="transmembrane region" description="Helical" evidence="1">
    <location>
        <begin position="61"/>
        <end position="81"/>
    </location>
</feature>
<evidence type="ECO:0000313" key="3">
    <source>
        <dbReference type="Proteomes" id="UP001601992"/>
    </source>
</evidence>
<reference evidence="2 3" key="1">
    <citation type="submission" date="2024-10" db="EMBL/GenBank/DDBJ databases">
        <title>The Natural Products Discovery Center: Release of the First 8490 Sequenced Strains for Exploring Actinobacteria Biosynthetic Diversity.</title>
        <authorList>
            <person name="Kalkreuter E."/>
            <person name="Kautsar S.A."/>
            <person name="Yang D."/>
            <person name="Bader C.D."/>
            <person name="Teijaro C.N."/>
            <person name="Fluegel L."/>
            <person name="Davis C.M."/>
            <person name="Simpson J.R."/>
            <person name="Lauterbach L."/>
            <person name="Steele A.D."/>
            <person name="Gui C."/>
            <person name="Meng S."/>
            <person name="Li G."/>
            <person name="Viehrig K."/>
            <person name="Ye F."/>
            <person name="Su P."/>
            <person name="Kiefer A.F."/>
            <person name="Nichols A."/>
            <person name="Cepeda A.J."/>
            <person name="Yan W."/>
            <person name="Fan B."/>
            <person name="Jiang Y."/>
            <person name="Adhikari A."/>
            <person name="Zheng C.-J."/>
            <person name="Schuster L."/>
            <person name="Cowan T.M."/>
            <person name="Smanski M.J."/>
            <person name="Chevrette M.G."/>
            <person name="De Carvalho L.P.S."/>
            <person name="Shen B."/>
        </authorList>
    </citation>
    <scope>NUCLEOTIDE SEQUENCE [LARGE SCALE GENOMIC DNA]</scope>
    <source>
        <strain evidence="2 3">NPDC002593</strain>
    </source>
</reference>
<dbReference type="RefSeq" id="WP_157186658.1">
    <property type="nucleotide sequence ID" value="NZ_JBIAQY010000041.1"/>
</dbReference>